<dbReference type="GO" id="GO:0004571">
    <property type="term" value="F:mannosyl-oligosaccharide 1,2-alpha-mannosidase activity"/>
    <property type="evidence" value="ECO:0007669"/>
    <property type="project" value="InterPro"/>
</dbReference>
<dbReference type="InterPro" id="IPR001382">
    <property type="entry name" value="Glyco_hydro_47"/>
</dbReference>
<comment type="pathway">
    <text evidence="2">Protein modification; protein glycosylation.</text>
</comment>
<feature type="binding site" evidence="6">
    <location>
        <position position="512"/>
    </location>
    <ligand>
        <name>Ca(2+)</name>
        <dbReference type="ChEBI" id="CHEBI:29108"/>
    </ligand>
</feature>
<dbReference type="Proteomes" id="UP001285441">
    <property type="component" value="Unassembled WGS sequence"/>
</dbReference>
<evidence type="ECO:0000313" key="10">
    <source>
        <dbReference type="EMBL" id="KAK3370156.1"/>
    </source>
</evidence>
<evidence type="ECO:0000256" key="7">
    <source>
        <dbReference type="PIRSR" id="PIRSR601382-3"/>
    </source>
</evidence>
<comment type="cofactor">
    <cofactor evidence="1 6">
        <name>Ca(2+)</name>
        <dbReference type="ChEBI" id="CHEBI:29108"/>
    </cofactor>
</comment>
<dbReference type="InterPro" id="IPR012341">
    <property type="entry name" value="6hp_glycosidase-like_sf"/>
</dbReference>
<comment type="similarity">
    <text evidence="3 8">Belongs to the glycosyl hydrolase 47 family.</text>
</comment>
<dbReference type="Pfam" id="PF01532">
    <property type="entry name" value="Glyco_hydro_47"/>
    <property type="match status" value="2"/>
</dbReference>
<dbReference type="AlphaFoldDB" id="A0AAE0K650"/>
<dbReference type="Gene3D" id="1.50.10.10">
    <property type="match status" value="2"/>
</dbReference>
<evidence type="ECO:0000256" key="3">
    <source>
        <dbReference type="ARBA" id="ARBA00007658"/>
    </source>
</evidence>
<evidence type="ECO:0000256" key="5">
    <source>
        <dbReference type="ARBA" id="ARBA00023157"/>
    </source>
</evidence>
<reference evidence="10" key="2">
    <citation type="submission" date="2023-06" db="EMBL/GenBank/DDBJ databases">
        <authorList>
            <consortium name="Lawrence Berkeley National Laboratory"/>
            <person name="Haridas S."/>
            <person name="Hensen N."/>
            <person name="Bonometti L."/>
            <person name="Westerberg I."/>
            <person name="Brannstrom I.O."/>
            <person name="Guillou S."/>
            <person name="Cros-Aarteil S."/>
            <person name="Calhoun S."/>
            <person name="Kuo A."/>
            <person name="Mondo S."/>
            <person name="Pangilinan J."/>
            <person name="Riley R."/>
            <person name="LaButti K."/>
            <person name="Andreopoulos B."/>
            <person name="Lipzen A."/>
            <person name="Chen C."/>
            <person name="Yanf M."/>
            <person name="Daum C."/>
            <person name="Ng V."/>
            <person name="Clum A."/>
            <person name="Steindorff A."/>
            <person name="Ohm R."/>
            <person name="Martin F."/>
            <person name="Silar P."/>
            <person name="Natvig D."/>
            <person name="Lalanne C."/>
            <person name="Gautier V."/>
            <person name="Ament-velasquez S.L."/>
            <person name="Kruys A."/>
            <person name="Hutchinson M.I."/>
            <person name="Powell A.J."/>
            <person name="Barry K."/>
            <person name="Miller A.N."/>
            <person name="Grigoriev I.V."/>
            <person name="Debuchy R."/>
            <person name="Gladieux P."/>
            <person name="Thoren M.H."/>
            <person name="Johannesson H."/>
        </authorList>
    </citation>
    <scope>NUCLEOTIDE SEQUENCE</scope>
    <source>
        <strain evidence="10">CBS 232.78</strain>
    </source>
</reference>
<dbReference type="PANTHER" id="PTHR11742:SF49">
    <property type="entry name" value="ALPHA-1,2-MANNOSIDASE"/>
    <property type="match status" value="1"/>
</dbReference>
<dbReference type="PANTHER" id="PTHR11742">
    <property type="entry name" value="MANNOSYL-OLIGOSACCHARIDE ALPHA-1,2-MANNOSIDASE-RELATED"/>
    <property type="match status" value="1"/>
</dbReference>
<keyword evidence="11" id="KW-1185">Reference proteome</keyword>
<evidence type="ECO:0000256" key="1">
    <source>
        <dbReference type="ARBA" id="ARBA00001913"/>
    </source>
</evidence>
<dbReference type="EMBL" id="JAULSW010000009">
    <property type="protein sequence ID" value="KAK3370156.1"/>
    <property type="molecule type" value="Genomic_DNA"/>
</dbReference>
<protein>
    <recommendedName>
        <fullName evidence="8">alpha-1,2-Mannosidase</fullName>
        <ecNumber evidence="8">3.2.1.-</ecNumber>
    </recommendedName>
</protein>
<dbReference type="GO" id="GO:0016020">
    <property type="term" value="C:membrane"/>
    <property type="evidence" value="ECO:0007669"/>
    <property type="project" value="InterPro"/>
</dbReference>
<evidence type="ECO:0000256" key="6">
    <source>
        <dbReference type="PIRSR" id="PIRSR601382-2"/>
    </source>
</evidence>
<dbReference type="GO" id="GO:0005509">
    <property type="term" value="F:calcium ion binding"/>
    <property type="evidence" value="ECO:0007669"/>
    <property type="project" value="InterPro"/>
</dbReference>
<evidence type="ECO:0000256" key="8">
    <source>
        <dbReference type="RuleBase" id="RU361193"/>
    </source>
</evidence>
<keyword evidence="6" id="KW-0106">Calcium</keyword>
<feature type="region of interest" description="Disordered" evidence="9">
    <location>
        <begin position="373"/>
        <end position="398"/>
    </location>
</feature>
<accession>A0AAE0K650</accession>
<dbReference type="GO" id="GO:0005783">
    <property type="term" value="C:endoplasmic reticulum"/>
    <property type="evidence" value="ECO:0007669"/>
    <property type="project" value="TreeGrafter"/>
</dbReference>
<dbReference type="InterPro" id="IPR050749">
    <property type="entry name" value="Glycosyl_Hydrolase_47"/>
</dbReference>
<evidence type="ECO:0000256" key="9">
    <source>
        <dbReference type="SAM" id="MobiDB-lite"/>
    </source>
</evidence>
<name>A0AAE0K650_9PEZI</name>
<keyword evidence="8" id="KW-0326">Glycosidase</keyword>
<keyword evidence="5 7" id="KW-1015">Disulfide bond</keyword>
<evidence type="ECO:0000313" key="11">
    <source>
        <dbReference type="Proteomes" id="UP001285441"/>
    </source>
</evidence>
<evidence type="ECO:0000256" key="4">
    <source>
        <dbReference type="ARBA" id="ARBA00022801"/>
    </source>
</evidence>
<proteinExistence type="inferred from homology"/>
<dbReference type="PRINTS" id="PR00747">
    <property type="entry name" value="GLYHDRLASE47"/>
</dbReference>
<reference evidence="10" key="1">
    <citation type="journal article" date="2023" name="Mol. Phylogenet. Evol.">
        <title>Genome-scale phylogeny and comparative genomics of the fungal order Sordariales.</title>
        <authorList>
            <person name="Hensen N."/>
            <person name="Bonometti L."/>
            <person name="Westerberg I."/>
            <person name="Brannstrom I.O."/>
            <person name="Guillou S."/>
            <person name="Cros-Aarteil S."/>
            <person name="Calhoun S."/>
            <person name="Haridas S."/>
            <person name="Kuo A."/>
            <person name="Mondo S."/>
            <person name="Pangilinan J."/>
            <person name="Riley R."/>
            <person name="LaButti K."/>
            <person name="Andreopoulos B."/>
            <person name="Lipzen A."/>
            <person name="Chen C."/>
            <person name="Yan M."/>
            <person name="Daum C."/>
            <person name="Ng V."/>
            <person name="Clum A."/>
            <person name="Steindorff A."/>
            <person name="Ohm R.A."/>
            <person name="Martin F."/>
            <person name="Silar P."/>
            <person name="Natvig D.O."/>
            <person name="Lalanne C."/>
            <person name="Gautier V."/>
            <person name="Ament-Velasquez S.L."/>
            <person name="Kruys A."/>
            <person name="Hutchinson M.I."/>
            <person name="Powell A.J."/>
            <person name="Barry K."/>
            <person name="Miller A.N."/>
            <person name="Grigoriev I.V."/>
            <person name="Debuchy R."/>
            <person name="Gladieux P."/>
            <person name="Hiltunen Thoren M."/>
            <person name="Johannesson H."/>
        </authorList>
    </citation>
    <scope>NUCLEOTIDE SEQUENCE</scope>
    <source>
        <strain evidence="10">CBS 232.78</strain>
    </source>
</reference>
<gene>
    <name evidence="10" type="ORF">B0H63DRAFT_503899</name>
</gene>
<evidence type="ECO:0000256" key="2">
    <source>
        <dbReference type="ARBA" id="ARBA00004922"/>
    </source>
</evidence>
<dbReference type="GO" id="GO:0036503">
    <property type="term" value="P:ERAD pathway"/>
    <property type="evidence" value="ECO:0007669"/>
    <property type="project" value="UniProtKB-ARBA"/>
</dbReference>
<organism evidence="10 11">
    <name type="scientific">Podospora didyma</name>
    <dbReference type="NCBI Taxonomy" id="330526"/>
    <lineage>
        <taxon>Eukaryota</taxon>
        <taxon>Fungi</taxon>
        <taxon>Dikarya</taxon>
        <taxon>Ascomycota</taxon>
        <taxon>Pezizomycotina</taxon>
        <taxon>Sordariomycetes</taxon>
        <taxon>Sordariomycetidae</taxon>
        <taxon>Sordariales</taxon>
        <taxon>Podosporaceae</taxon>
        <taxon>Podospora</taxon>
    </lineage>
</organism>
<comment type="caution">
    <text evidence="10">The sequence shown here is derived from an EMBL/GenBank/DDBJ whole genome shotgun (WGS) entry which is preliminary data.</text>
</comment>
<keyword evidence="6" id="KW-0479">Metal-binding</keyword>
<dbReference type="EC" id="3.2.1.-" evidence="8"/>
<dbReference type="InterPro" id="IPR036026">
    <property type="entry name" value="Seven-hairpin_glycosidases"/>
</dbReference>
<sequence>MRLIPLFSALVPLGEQFPVDSYYKLPAYVPKKVSIPRIQKHPAPVEDEAARHIRETRQAAVRESFLHSWNGYKKNAWLSYEVLPLTGKRKDTYNGWAATLIDALDTLWILDLKGEFMQAVRAVAPIDFTTPTHDEINVFETTTRYLGGLLSAYEISGKEHRILLEKAVELAEMLLGAFDTLNRVPISRWNWKDLSFEFTKLSQLTKNMNFYDAVQRIANELELSQNSTLLPGLWPVAVNYFPKQYLLLGGAFQQPKQMYERFIDVAKRHLFRRVLNPANFPVIVSGDVYVSTQHLICFVGGMVGLSARIFDRPQDLDVAMQLTDSCVWAYNATASGIGPEGYTLAPCASIDDQWANKKCTYTDWKWRKALQAHWGDSGPRPEDQRGPPPNEQETASGQKITAIIRGERLPPGFIEISARGYKLRPEAIKSVFCMYRLTDDPAWMGKAWQMFVNVGKHTRTETAAAQLLDATLLELIKEDRMESFWFAETLKYSYLAFSDWDTVNLDEWVLNTEAHPLRRADAPF</sequence>
<dbReference type="GO" id="GO:0005975">
    <property type="term" value="P:carbohydrate metabolic process"/>
    <property type="evidence" value="ECO:0007669"/>
    <property type="project" value="InterPro"/>
</dbReference>
<keyword evidence="4 8" id="KW-0378">Hydrolase</keyword>
<feature type="disulfide bond" evidence="7">
    <location>
        <begin position="297"/>
        <end position="326"/>
    </location>
</feature>
<dbReference type="SUPFAM" id="SSF48225">
    <property type="entry name" value="Seven-hairpin glycosidases"/>
    <property type="match status" value="1"/>
</dbReference>